<evidence type="ECO:0000256" key="2">
    <source>
        <dbReference type="ARBA" id="ARBA00023125"/>
    </source>
</evidence>
<dbReference type="PROSITE" id="PS51294">
    <property type="entry name" value="HTH_MYB"/>
    <property type="match status" value="3"/>
</dbReference>
<feature type="domain" description="Myb-like" evidence="7">
    <location>
        <begin position="106"/>
        <end position="155"/>
    </location>
</feature>
<dbReference type="GO" id="GO:0042795">
    <property type="term" value="P:snRNA transcription by RNA polymerase II"/>
    <property type="evidence" value="ECO:0007669"/>
    <property type="project" value="TreeGrafter"/>
</dbReference>
<evidence type="ECO:0000259" key="9">
    <source>
        <dbReference type="PROSITE" id="PS51294"/>
    </source>
</evidence>
<dbReference type="CDD" id="cd00167">
    <property type="entry name" value="SANT"/>
    <property type="match status" value="1"/>
</dbReference>
<feature type="domain" description="Myb-like" evidence="7">
    <location>
        <begin position="55"/>
        <end position="105"/>
    </location>
</feature>
<evidence type="ECO:0000259" key="7">
    <source>
        <dbReference type="PROSITE" id="PS50090"/>
    </source>
</evidence>
<dbReference type="InParanoid" id="A0A369KDF4"/>
<dbReference type="GO" id="GO:0000978">
    <property type="term" value="F:RNA polymerase II cis-regulatory region sequence-specific DNA binding"/>
    <property type="evidence" value="ECO:0007669"/>
    <property type="project" value="TreeGrafter"/>
</dbReference>
<dbReference type="PROSITE" id="PS50157">
    <property type="entry name" value="ZINC_FINGER_C2H2_2"/>
    <property type="match status" value="1"/>
</dbReference>
<dbReference type="GO" id="GO:0008270">
    <property type="term" value="F:zinc ion binding"/>
    <property type="evidence" value="ECO:0007669"/>
    <property type="project" value="UniProtKB-KW"/>
</dbReference>
<feature type="compositionally biased region" description="Low complexity" evidence="6">
    <location>
        <begin position="541"/>
        <end position="560"/>
    </location>
</feature>
<dbReference type="Proteomes" id="UP000076154">
    <property type="component" value="Unassembled WGS sequence"/>
</dbReference>
<keyword evidence="3" id="KW-0804">Transcription</keyword>
<dbReference type="PANTHER" id="PTHR46621:SF1">
    <property type="entry name" value="SNRNA-ACTIVATING PROTEIN COMPLEX SUBUNIT 4"/>
    <property type="match status" value="1"/>
</dbReference>
<dbReference type="Gene3D" id="3.30.160.60">
    <property type="entry name" value="Classic Zinc Finger"/>
    <property type="match status" value="1"/>
</dbReference>
<feature type="domain" description="HTH myb-type" evidence="9">
    <location>
        <begin position="1"/>
        <end position="50"/>
    </location>
</feature>
<dbReference type="AlphaFoldDB" id="A0A369KDF4"/>
<gene>
    <name evidence="10" type="primary">mybA</name>
    <name evidence="10" type="ORF">Hypma_015181</name>
</gene>
<dbReference type="OrthoDB" id="2143914at2759"/>
<dbReference type="InterPro" id="IPR001005">
    <property type="entry name" value="SANT/Myb"/>
</dbReference>
<dbReference type="SMART" id="SM00717">
    <property type="entry name" value="SANT"/>
    <property type="match status" value="3"/>
</dbReference>
<dbReference type="InterPro" id="IPR017930">
    <property type="entry name" value="Myb_dom"/>
</dbReference>
<feature type="region of interest" description="Disordered" evidence="6">
    <location>
        <begin position="399"/>
        <end position="431"/>
    </location>
</feature>
<evidence type="ECO:0000259" key="8">
    <source>
        <dbReference type="PROSITE" id="PS50157"/>
    </source>
</evidence>
<protein>
    <submittedName>
        <fullName evidence="10">Myb-like protein A</fullName>
    </submittedName>
</protein>
<dbReference type="PANTHER" id="PTHR46621">
    <property type="entry name" value="SNRNA-ACTIVATING PROTEIN COMPLEX SUBUNIT 4"/>
    <property type="match status" value="1"/>
</dbReference>
<keyword evidence="5" id="KW-0863">Zinc-finger</keyword>
<dbReference type="PROSITE" id="PS50090">
    <property type="entry name" value="MYB_LIKE"/>
    <property type="match status" value="3"/>
</dbReference>
<keyword evidence="2" id="KW-0238">DNA-binding</keyword>
<evidence type="ECO:0000313" key="10">
    <source>
        <dbReference type="EMBL" id="RDB28956.1"/>
    </source>
</evidence>
<feature type="domain" description="C2H2-type" evidence="8">
    <location>
        <begin position="573"/>
        <end position="603"/>
    </location>
</feature>
<dbReference type="GO" id="GO:0042796">
    <property type="term" value="P:snRNA transcription by RNA polymerase III"/>
    <property type="evidence" value="ECO:0007669"/>
    <property type="project" value="TreeGrafter"/>
</dbReference>
<dbReference type="PROSITE" id="PS00028">
    <property type="entry name" value="ZINC_FINGER_C2H2_1"/>
    <property type="match status" value="1"/>
</dbReference>
<feature type="region of interest" description="Disordered" evidence="6">
    <location>
        <begin position="360"/>
        <end position="380"/>
    </location>
</feature>
<feature type="domain" description="Myb-like" evidence="7">
    <location>
        <begin position="9"/>
        <end position="54"/>
    </location>
</feature>
<dbReference type="InterPro" id="IPR009057">
    <property type="entry name" value="Homeodomain-like_sf"/>
</dbReference>
<evidence type="ECO:0000256" key="3">
    <source>
        <dbReference type="ARBA" id="ARBA00023163"/>
    </source>
</evidence>
<dbReference type="Pfam" id="PF00249">
    <property type="entry name" value="Myb_DNA-binding"/>
    <property type="match status" value="1"/>
</dbReference>
<dbReference type="InterPro" id="IPR051575">
    <property type="entry name" value="Myb-like_DNA-bd"/>
</dbReference>
<dbReference type="SUPFAM" id="SSF46689">
    <property type="entry name" value="Homeodomain-like"/>
    <property type="match status" value="2"/>
</dbReference>
<keyword evidence="1" id="KW-0805">Transcription regulation</keyword>
<evidence type="ECO:0000256" key="6">
    <source>
        <dbReference type="SAM" id="MobiDB-lite"/>
    </source>
</evidence>
<evidence type="ECO:0000313" key="11">
    <source>
        <dbReference type="Proteomes" id="UP000076154"/>
    </source>
</evidence>
<dbReference type="SMART" id="SM00355">
    <property type="entry name" value="ZnF_C2H2"/>
    <property type="match status" value="3"/>
</dbReference>
<evidence type="ECO:0000256" key="5">
    <source>
        <dbReference type="PROSITE-ProRule" id="PRU00042"/>
    </source>
</evidence>
<proteinExistence type="predicted"/>
<name>A0A369KDF4_HYPMA</name>
<sequence length="634" mass="70057">MAERNPSRPWSEEEDLLLIKAVQRHGNHDNWKSVASDVPGRTNKACRKRWLHSLSPTVKKSAWTPTEDAQLLALYNIHGPKWSTIAREISGRTDDACSKRYREALDPNLKKDEWTAEEDEKLMKLYGELGGKWGQLGQELQRSGLGCRNRYRLLSKKASKIIYDRVPDGLLEPAELPPLQYPAIDSSSPQNVELLNWPTFTYYSPDAYPSFPQEEVPGADHSLCESTTAVIPKPSYIPPFQYSSSSLNAALSDLPQNSRTLSMIRERSDDWSPPPLNATCDDAQDQEDLSNQTSQDDFSVFFDQDNDISRIFLGVHFDANGVFHYPDGDNSHLNSPHAMTSEHEGDVPGFIASPSPTQLWPETSEAPFQSTPNNDASTLSTPLQLRLSLSGASTPNILSPIDLPGGVQTVDSPMRSPERRSQPPRKASTRAARVRKLARPTGPTRLSSMLPLTPDPSIKPYACGRETCCPMDTASSSACFATSKELFDHSKIDHAEDPPGDRPFRCALAGCGKSWKSLNGLQYHLQISTAHFRNAMSSSFSSRPVTGTSGRSTSTSGSPTDAESGDDEAKRTYVCHHPDCFKAYRQPSGLRYHLKHGHPSEMPAQLSEVPPALARQLPSKTKKMRLKASTEGDA</sequence>
<keyword evidence="4" id="KW-0539">Nucleus</keyword>
<evidence type="ECO:0000256" key="4">
    <source>
        <dbReference type="ARBA" id="ARBA00023242"/>
    </source>
</evidence>
<dbReference type="Pfam" id="PF13921">
    <property type="entry name" value="Myb_DNA-bind_6"/>
    <property type="match status" value="1"/>
</dbReference>
<dbReference type="GO" id="GO:0001006">
    <property type="term" value="F:RNA polymerase III type 3 promoter sequence-specific DNA binding"/>
    <property type="evidence" value="ECO:0007669"/>
    <property type="project" value="TreeGrafter"/>
</dbReference>
<keyword evidence="11" id="KW-1185">Reference proteome</keyword>
<evidence type="ECO:0000256" key="1">
    <source>
        <dbReference type="ARBA" id="ARBA00023015"/>
    </source>
</evidence>
<feature type="domain" description="HTH myb-type" evidence="9">
    <location>
        <begin position="55"/>
        <end position="109"/>
    </location>
</feature>
<reference evidence="10" key="1">
    <citation type="submission" date="2018-04" db="EMBL/GenBank/DDBJ databases">
        <title>Whole genome sequencing of Hypsizygus marmoreus.</title>
        <authorList>
            <person name="Choi I.-G."/>
            <person name="Min B."/>
            <person name="Kim J.-G."/>
            <person name="Kim S."/>
            <person name="Oh Y.-L."/>
            <person name="Kong W.-S."/>
            <person name="Park H."/>
            <person name="Jeong J."/>
            <person name="Song E.-S."/>
        </authorList>
    </citation>
    <scope>NUCLEOTIDE SEQUENCE [LARGE SCALE GENOMIC DNA]</scope>
    <source>
        <strain evidence="10">51987-8</strain>
    </source>
</reference>
<organism evidence="10 11">
    <name type="scientific">Hypsizygus marmoreus</name>
    <name type="common">White beech mushroom</name>
    <name type="synonym">Agaricus marmoreus</name>
    <dbReference type="NCBI Taxonomy" id="39966"/>
    <lineage>
        <taxon>Eukaryota</taxon>
        <taxon>Fungi</taxon>
        <taxon>Dikarya</taxon>
        <taxon>Basidiomycota</taxon>
        <taxon>Agaricomycotina</taxon>
        <taxon>Agaricomycetes</taxon>
        <taxon>Agaricomycetidae</taxon>
        <taxon>Agaricales</taxon>
        <taxon>Tricholomatineae</taxon>
        <taxon>Lyophyllaceae</taxon>
        <taxon>Hypsizygus</taxon>
    </lineage>
</organism>
<feature type="region of interest" description="Disordered" evidence="6">
    <location>
        <begin position="266"/>
        <end position="292"/>
    </location>
</feature>
<dbReference type="InterPro" id="IPR013087">
    <property type="entry name" value="Znf_C2H2_type"/>
</dbReference>
<keyword evidence="5" id="KW-0862">Zinc</keyword>
<comment type="caution">
    <text evidence="10">The sequence shown here is derived from an EMBL/GenBank/DDBJ whole genome shotgun (WGS) entry which is preliminary data.</text>
</comment>
<dbReference type="EMBL" id="LUEZ02000010">
    <property type="protein sequence ID" value="RDB28956.1"/>
    <property type="molecule type" value="Genomic_DNA"/>
</dbReference>
<feature type="domain" description="HTH myb-type" evidence="9">
    <location>
        <begin position="110"/>
        <end position="158"/>
    </location>
</feature>
<dbReference type="STRING" id="39966.A0A369KDF4"/>
<keyword evidence="5" id="KW-0479">Metal-binding</keyword>
<feature type="region of interest" description="Disordered" evidence="6">
    <location>
        <begin position="538"/>
        <end position="569"/>
    </location>
</feature>
<dbReference type="GO" id="GO:0019185">
    <property type="term" value="C:snRNA-activating protein complex"/>
    <property type="evidence" value="ECO:0007669"/>
    <property type="project" value="TreeGrafter"/>
</dbReference>
<accession>A0A369KDF4</accession>
<dbReference type="Gene3D" id="1.10.10.60">
    <property type="entry name" value="Homeodomain-like"/>
    <property type="match status" value="3"/>
</dbReference>